<dbReference type="RefSeq" id="WP_073076323.1">
    <property type="nucleotide sequence ID" value="NZ_FQXV01000002.1"/>
</dbReference>
<evidence type="ECO:0000259" key="7">
    <source>
        <dbReference type="Pfam" id="PF05681"/>
    </source>
</evidence>
<name>A0A1M5VBT0_9FIRM</name>
<protein>
    <submittedName>
        <fullName evidence="8">Fumarase, class I alpha subunit</fullName>
    </submittedName>
</protein>
<dbReference type="NCBIfam" id="TIGR00722">
    <property type="entry name" value="ttdA_fumA_fumB"/>
    <property type="match status" value="1"/>
</dbReference>
<comment type="similarity">
    <text evidence="1">Belongs to the class-I fumarase family.</text>
</comment>
<evidence type="ECO:0000256" key="6">
    <source>
        <dbReference type="ARBA" id="ARBA00023239"/>
    </source>
</evidence>
<dbReference type="Proteomes" id="UP000183995">
    <property type="component" value="Unassembled WGS sequence"/>
</dbReference>
<keyword evidence="2" id="KW-0004">4Fe-4S</keyword>
<keyword evidence="5" id="KW-0411">Iron-sulfur</keyword>
<proteinExistence type="inferred from homology"/>
<dbReference type="GO" id="GO:0046872">
    <property type="term" value="F:metal ion binding"/>
    <property type="evidence" value="ECO:0007669"/>
    <property type="project" value="UniProtKB-KW"/>
</dbReference>
<keyword evidence="4" id="KW-0408">Iron</keyword>
<dbReference type="GO" id="GO:0016829">
    <property type="term" value="F:lyase activity"/>
    <property type="evidence" value="ECO:0007669"/>
    <property type="project" value="UniProtKB-KW"/>
</dbReference>
<sequence length="280" mass="29813">MREIDCSVIAEAVERLCIEAAVHLPKDLCALLEDAAGREESPAGAEALRDIVANFKLAAETGIPICQDTGMAVVFADIGQEVHITGGLLEDAVNEGVRRGYTNGYLRKSVVKDPLRRENTEDNTPAVLHLRLVAGDKISLTVAPKGFGSENMSAMRMFLPSDKLETIEDFIVDVMSGAGSNPCPPVVIGVGLGGTIEQAALLAKRALLRDMGSANGDKFYADMEARVLEKVNRLGIGPQGFGGRFTAVKVNIETYPTHIAGLPCVVNMSCHATRHAACVL</sequence>
<evidence type="ECO:0000256" key="3">
    <source>
        <dbReference type="ARBA" id="ARBA00022723"/>
    </source>
</evidence>
<dbReference type="EMBL" id="FQXV01000002">
    <property type="protein sequence ID" value="SHH72665.1"/>
    <property type="molecule type" value="Genomic_DNA"/>
</dbReference>
<gene>
    <name evidence="8" type="ORF">SAMN02745823_00749</name>
</gene>
<dbReference type="InterPro" id="IPR004646">
    <property type="entry name" value="Fe-S_hydro-lyase_TtdA-typ_cat"/>
</dbReference>
<keyword evidence="3" id="KW-0479">Metal-binding</keyword>
<organism evidence="8 9">
    <name type="scientific">Sporobacter termitidis DSM 10068</name>
    <dbReference type="NCBI Taxonomy" id="1123282"/>
    <lineage>
        <taxon>Bacteria</taxon>
        <taxon>Bacillati</taxon>
        <taxon>Bacillota</taxon>
        <taxon>Clostridia</taxon>
        <taxon>Eubacteriales</taxon>
        <taxon>Oscillospiraceae</taxon>
        <taxon>Sporobacter</taxon>
    </lineage>
</organism>
<evidence type="ECO:0000256" key="5">
    <source>
        <dbReference type="ARBA" id="ARBA00023014"/>
    </source>
</evidence>
<evidence type="ECO:0000313" key="8">
    <source>
        <dbReference type="EMBL" id="SHH72665.1"/>
    </source>
</evidence>
<feature type="domain" description="Fe-S hydro-lyase tartrate dehydratase alpha-type catalytic" evidence="7">
    <location>
        <begin position="11"/>
        <end position="277"/>
    </location>
</feature>
<reference evidence="8 9" key="1">
    <citation type="submission" date="2016-11" db="EMBL/GenBank/DDBJ databases">
        <authorList>
            <person name="Jaros S."/>
            <person name="Januszkiewicz K."/>
            <person name="Wedrychowicz H."/>
        </authorList>
    </citation>
    <scope>NUCLEOTIDE SEQUENCE [LARGE SCALE GENOMIC DNA]</scope>
    <source>
        <strain evidence="8 9">DSM 10068</strain>
    </source>
</reference>
<dbReference type="NCBIfam" id="NF004885">
    <property type="entry name" value="PRK06246.1"/>
    <property type="match status" value="1"/>
</dbReference>
<evidence type="ECO:0000256" key="1">
    <source>
        <dbReference type="ARBA" id="ARBA00008876"/>
    </source>
</evidence>
<dbReference type="STRING" id="1123282.SAMN02745823_00749"/>
<evidence type="ECO:0000313" key="9">
    <source>
        <dbReference type="Proteomes" id="UP000183995"/>
    </source>
</evidence>
<keyword evidence="6" id="KW-0456">Lyase</keyword>
<dbReference type="PANTHER" id="PTHR30389">
    <property type="entry name" value="FUMARATE HYDRATASE-RELATED"/>
    <property type="match status" value="1"/>
</dbReference>
<evidence type="ECO:0000256" key="2">
    <source>
        <dbReference type="ARBA" id="ARBA00022485"/>
    </source>
</evidence>
<dbReference type="AlphaFoldDB" id="A0A1M5VBT0"/>
<evidence type="ECO:0000256" key="4">
    <source>
        <dbReference type="ARBA" id="ARBA00023004"/>
    </source>
</evidence>
<keyword evidence="9" id="KW-1185">Reference proteome</keyword>
<accession>A0A1M5VBT0</accession>
<dbReference type="Pfam" id="PF05681">
    <property type="entry name" value="Fumerase"/>
    <property type="match status" value="1"/>
</dbReference>
<dbReference type="GO" id="GO:0051539">
    <property type="term" value="F:4 iron, 4 sulfur cluster binding"/>
    <property type="evidence" value="ECO:0007669"/>
    <property type="project" value="UniProtKB-KW"/>
</dbReference>
<dbReference type="OrthoDB" id="9798978at2"/>
<dbReference type="InterPro" id="IPR051208">
    <property type="entry name" value="Class-I_Fumarase/Tartrate_DH"/>
</dbReference>
<dbReference type="PANTHER" id="PTHR30389:SF17">
    <property type="entry name" value="L(+)-TARTRATE DEHYDRATASE SUBUNIT ALPHA-RELATED"/>
    <property type="match status" value="1"/>
</dbReference>